<feature type="transmembrane region" description="Helical" evidence="1">
    <location>
        <begin position="88"/>
        <end position="113"/>
    </location>
</feature>
<organism evidence="2 3">
    <name type="scientific">Bacteroides thetaiotaomicron</name>
    <dbReference type="NCBI Taxonomy" id="818"/>
    <lineage>
        <taxon>Bacteria</taxon>
        <taxon>Pseudomonadati</taxon>
        <taxon>Bacteroidota</taxon>
        <taxon>Bacteroidia</taxon>
        <taxon>Bacteroidales</taxon>
        <taxon>Bacteroidaceae</taxon>
        <taxon>Bacteroides</taxon>
    </lineage>
</organism>
<evidence type="ECO:0000313" key="2">
    <source>
        <dbReference type="EMBL" id="CUQ22448.1"/>
    </source>
</evidence>
<dbReference type="EMBL" id="CZBI01000004">
    <property type="protein sequence ID" value="CUQ22448.1"/>
    <property type="molecule type" value="Genomic_DNA"/>
</dbReference>
<feature type="transmembrane region" description="Helical" evidence="1">
    <location>
        <begin position="169"/>
        <end position="186"/>
    </location>
</feature>
<accession>A0A174UQY9</accession>
<keyword evidence="1" id="KW-0472">Membrane</keyword>
<keyword evidence="1" id="KW-1133">Transmembrane helix</keyword>
<evidence type="ECO:0000313" key="3">
    <source>
        <dbReference type="Proteomes" id="UP000095541"/>
    </source>
</evidence>
<evidence type="ECO:0008006" key="4">
    <source>
        <dbReference type="Google" id="ProtNLM"/>
    </source>
</evidence>
<keyword evidence="1" id="KW-0812">Transmembrane</keyword>
<protein>
    <recommendedName>
        <fullName evidence="4">Transmembrane protein</fullName>
    </recommendedName>
</protein>
<dbReference type="RefSeq" id="WP_055219830.1">
    <property type="nucleotide sequence ID" value="NZ_CZBI01000004.1"/>
</dbReference>
<name>A0A174UQY9_BACT4</name>
<evidence type="ECO:0000256" key="1">
    <source>
        <dbReference type="SAM" id="Phobius"/>
    </source>
</evidence>
<dbReference type="Proteomes" id="UP000095541">
    <property type="component" value="Unassembled WGS sequence"/>
</dbReference>
<proteinExistence type="predicted"/>
<gene>
    <name evidence="2" type="ORF">ERS852557_03060</name>
</gene>
<dbReference type="AlphaFoldDB" id="A0A174UQY9"/>
<sequence length="253" mass="29195">MGNFTEDLAKGFVRSAVNQVGRDGGKVISNSIYGNAHSTPIRGIGKNTHNQFFDESTNEVISPEELRLRAEAEGFQVSLFRYNAGIKIVLYIVSLFFAILVVPSIIIFIFGIMKFFQKTVFMKKSVLVAQFVPDRRYKDGRRLNGHIKQDIRIKVPCNSSERKSLIKAGILYILLSLVLLIPIFLWRSVVEQQNIEYYKNIIENAETEQAHIKEDFELFKDTVRYNKKINEFNEKYQKAVEYLNSHNQTKSDN</sequence>
<reference evidence="2 3" key="1">
    <citation type="submission" date="2015-09" db="EMBL/GenBank/DDBJ databases">
        <authorList>
            <consortium name="Pathogen Informatics"/>
        </authorList>
    </citation>
    <scope>NUCLEOTIDE SEQUENCE [LARGE SCALE GENOMIC DNA]</scope>
    <source>
        <strain evidence="2 3">2789STDY5834945</strain>
    </source>
</reference>